<organism evidence="8 9">
    <name type="scientific">Pseudomicrostroma glucosiphilum</name>
    <dbReference type="NCBI Taxonomy" id="1684307"/>
    <lineage>
        <taxon>Eukaryota</taxon>
        <taxon>Fungi</taxon>
        <taxon>Dikarya</taxon>
        <taxon>Basidiomycota</taxon>
        <taxon>Ustilaginomycotina</taxon>
        <taxon>Exobasidiomycetes</taxon>
        <taxon>Microstromatales</taxon>
        <taxon>Microstromatales incertae sedis</taxon>
        <taxon>Pseudomicrostroma</taxon>
    </lineage>
</organism>
<dbReference type="GeneID" id="37015274"/>
<dbReference type="InterPro" id="IPR006076">
    <property type="entry name" value="FAD-dep_OxRdtase"/>
</dbReference>
<dbReference type="GO" id="GO:0003884">
    <property type="term" value="F:D-amino-acid oxidase activity"/>
    <property type="evidence" value="ECO:0007669"/>
    <property type="project" value="InterPro"/>
</dbReference>
<evidence type="ECO:0000256" key="5">
    <source>
        <dbReference type="ARBA" id="ARBA00023002"/>
    </source>
</evidence>
<gene>
    <name evidence="8" type="ORF">BCV69DRAFT_286969</name>
</gene>
<evidence type="ECO:0000313" key="8">
    <source>
        <dbReference type="EMBL" id="PWN21937.1"/>
    </source>
</evidence>
<keyword evidence="4 6" id="KW-0274">FAD</keyword>
<evidence type="ECO:0000256" key="6">
    <source>
        <dbReference type="PIRSR" id="PIRSR000189-1"/>
    </source>
</evidence>
<dbReference type="EMBL" id="KZ819324">
    <property type="protein sequence ID" value="PWN21937.1"/>
    <property type="molecule type" value="Genomic_DNA"/>
</dbReference>
<evidence type="ECO:0000256" key="2">
    <source>
        <dbReference type="ARBA" id="ARBA00006730"/>
    </source>
</evidence>
<name>A0A316U9J8_9BASI</name>
<dbReference type="GO" id="GO:0019478">
    <property type="term" value="P:D-amino acid catabolic process"/>
    <property type="evidence" value="ECO:0007669"/>
    <property type="project" value="TreeGrafter"/>
</dbReference>
<dbReference type="SUPFAM" id="SSF51971">
    <property type="entry name" value="Nucleotide-binding domain"/>
    <property type="match status" value="1"/>
</dbReference>
<dbReference type="GO" id="GO:0005737">
    <property type="term" value="C:cytoplasm"/>
    <property type="evidence" value="ECO:0007669"/>
    <property type="project" value="TreeGrafter"/>
</dbReference>
<evidence type="ECO:0000259" key="7">
    <source>
        <dbReference type="Pfam" id="PF01266"/>
    </source>
</evidence>
<feature type="binding site" evidence="6">
    <location>
        <position position="207"/>
    </location>
    <ligand>
        <name>FAD</name>
        <dbReference type="ChEBI" id="CHEBI:57692"/>
    </ligand>
</feature>
<dbReference type="Pfam" id="PF01266">
    <property type="entry name" value="DAO"/>
    <property type="match status" value="1"/>
</dbReference>
<comment type="cofactor">
    <cofactor evidence="1 6">
        <name>FAD</name>
        <dbReference type="ChEBI" id="CHEBI:57692"/>
    </cofactor>
</comment>
<dbReference type="STRING" id="1684307.A0A316U9J8"/>
<dbReference type="SUPFAM" id="SSF54373">
    <property type="entry name" value="FAD-linked reductases, C-terminal domain"/>
    <property type="match status" value="1"/>
</dbReference>
<dbReference type="OrthoDB" id="2015447at2759"/>
<dbReference type="RefSeq" id="XP_025349097.1">
    <property type="nucleotide sequence ID" value="XM_025493540.1"/>
</dbReference>
<dbReference type="GO" id="GO:0071949">
    <property type="term" value="F:FAD binding"/>
    <property type="evidence" value="ECO:0007669"/>
    <property type="project" value="InterPro"/>
</dbReference>
<evidence type="ECO:0000256" key="4">
    <source>
        <dbReference type="ARBA" id="ARBA00022827"/>
    </source>
</evidence>
<dbReference type="AlphaFoldDB" id="A0A316U9J8"/>
<keyword evidence="3" id="KW-0285">Flavoprotein</keyword>
<dbReference type="PANTHER" id="PTHR11530">
    <property type="entry name" value="D-AMINO ACID OXIDASE"/>
    <property type="match status" value="1"/>
</dbReference>
<accession>A0A316U9J8</accession>
<keyword evidence="5" id="KW-0560">Oxidoreductase</keyword>
<dbReference type="Proteomes" id="UP000245942">
    <property type="component" value="Unassembled WGS sequence"/>
</dbReference>
<protein>
    <recommendedName>
        <fullName evidence="7">FAD dependent oxidoreductase domain-containing protein</fullName>
    </recommendedName>
</protein>
<dbReference type="PIRSF" id="PIRSF000189">
    <property type="entry name" value="D-aa_oxidase"/>
    <property type="match status" value="1"/>
</dbReference>
<evidence type="ECO:0000256" key="1">
    <source>
        <dbReference type="ARBA" id="ARBA00001974"/>
    </source>
</evidence>
<comment type="similarity">
    <text evidence="2">Belongs to the DAMOX/DASOX family.</text>
</comment>
<keyword evidence="9" id="KW-1185">Reference proteome</keyword>
<reference evidence="8 9" key="1">
    <citation type="journal article" date="2018" name="Mol. Biol. Evol.">
        <title>Broad Genomic Sampling Reveals a Smut Pathogenic Ancestry of the Fungal Clade Ustilaginomycotina.</title>
        <authorList>
            <person name="Kijpornyongpan T."/>
            <person name="Mondo S.J."/>
            <person name="Barry K."/>
            <person name="Sandor L."/>
            <person name="Lee J."/>
            <person name="Lipzen A."/>
            <person name="Pangilinan J."/>
            <person name="LaButti K."/>
            <person name="Hainaut M."/>
            <person name="Henrissat B."/>
            <person name="Grigoriev I.V."/>
            <person name="Spatafora J.W."/>
            <person name="Aime M.C."/>
        </authorList>
    </citation>
    <scope>NUCLEOTIDE SEQUENCE [LARGE SCALE GENOMIC DNA]</scope>
    <source>
        <strain evidence="8 9">MCA 4718</strain>
    </source>
</reference>
<proteinExistence type="inferred from homology"/>
<evidence type="ECO:0000313" key="9">
    <source>
        <dbReference type="Proteomes" id="UP000245942"/>
    </source>
</evidence>
<sequence>MPEKRVFVLGSGVIGLSVALELQIRGYRVSIIARDVPPSAISETEASGTASPLDSQDWASPWAGFNWCSFAPLEDKETQRRDRATFVRWLEMVDRREVPRETMELVPFTSITKGERDFWFEDLVPDFKYIQDTSASAGFTTVTYKSFVASAPAYLAYLVSELLHPKNPSLVPVEFHQSSAFSSLAEVFSHPLLSSEKEEDVLLVNATGMGSLYLSDVADTSVYPIRGQTVLVSAPSFKAAPVCVMSLQYDEPTYVIPRGASGLVILGGTFEHDDSHRGIRQDATERILKDCLSICPQLLAHLPDYEKVIQEDPEAWRRLEVVKVNVGIRPARKGETRVELDAVKDSSGRLRPVLHAYGAGKAGYQSSVGIAQEAADWADRHFG</sequence>
<dbReference type="InterPro" id="IPR023209">
    <property type="entry name" value="DAO"/>
</dbReference>
<evidence type="ECO:0000256" key="3">
    <source>
        <dbReference type="ARBA" id="ARBA00022630"/>
    </source>
</evidence>
<feature type="domain" description="FAD dependent oxidoreductase" evidence="7">
    <location>
        <begin position="198"/>
        <end position="377"/>
    </location>
</feature>
<dbReference type="Gene3D" id="3.40.50.720">
    <property type="entry name" value="NAD(P)-binding Rossmann-like Domain"/>
    <property type="match status" value="1"/>
</dbReference>
<dbReference type="Gene3D" id="3.30.9.10">
    <property type="entry name" value="D-Amino Acid Oxidase, subunit A, domain 2"/>
    <property type="match status" value="1"/>
</dbReference>
<feature type="binding site" evidence="6">
    <location>
        <position position="187"/>
    </location>
    <ligand>
        <name>FAD</name>
        <dbReference type="ChEBI" id="CHEBI:57692"/>
    </ligand>
</feature>
<dbReference type="PANTHER" id="PTHR11530:SF30">
    <property type="entry name" value="FAD DEPENDENT OXIDOREDUCTASE DOMAIN-CONTAINING PROTEIN"/>
    <property type="match status" value="1"/>
</dbReference>
<feature type="binding site" evidence="6">
    <location>
        <position position="254"/>
    </location>
    <ligand>
        <name>D-dopa</name>
        <dbReference type="ChEBI" id="CHEBI:149689"/>
    </ligand>
</feature>